<evidence type="ECO:0000256" key="1">
    <source>
        <dbReference type="SAM" id="Coils"/>
    </source>
</evidence>
<keyword evidence="1" id="KW-0175">Coiled coil</keyword>
<reference evidence="2" key="1">
    <citation type="submission" date="2021-01" db="EMBL/GenBank/DDBJ databases">
        <authorList>
            <person name="Kaushik A."/>
        </authorList>
    </citation>
    <scope>NUCLEOTIDE SEQUENCE</scope>
    <source>
        <strain evidence="2">AG4-R118</strain>
    </source>
</reference>
<accession>A0A8H3HCR5</accession>
<evidence type="ECO:0000313" key="3">
    <source>
        <dbReference type="Proteomes" id="UP000663888"/>
    </source>
</evidence>
<sequence length="173" mass="19254">MPTNTPHTKSPATGPIHPNISSLMSIPNSINARLDRIDQSTAEILQAHTLLQASVGEHDEQVRKGFTDQSHEILDLRSSVNASQADISRLSDEVKGLSRKVDTVSRKVDMGIQDLRNEMRNISHMLSMAIPRYQSESGELTSHSLIGDNKSVFLFLKDHKLIYLKFHGSSQPN</sequence>
<dbReference type="EMBL" id="CAJMWX010001580">
    <property type="protein sequence ID" value="CAE6497048.1"/>
    <property type="molecule type" value="Genomic_DNA"/>
</dbReference>
<proteinExistence type="predicted"/>
<dbReference type="Proteomes" id="UP000663888">
    <property type="component" value="Unassembled WGS sequence"/>
</dbReference>
<organism evidence="2 3">
    <name type="scientific">Rhizoctonia solani</name>
    <dbReference type="NCBI Taxonomy" id="456999"/>
    <lineage>
        <taxon>Eukaryota</taxon>
        <taxon>Fungi</taxon>
        <taxon>Dikarya</taxon>
        <taxon>Basidiomycota</taxon>
        <taxon>Agaricomycotina</taxon>
        <taxon>Agaricomycetes</taxon>
        <taxon>Cantharellales</taxon>
        <taxon>Ceratobasidiaceae</taxon>
        <taxon>Rhizoctonia</taxon>
    </lineage>
</organism>
<feature type="coiled-coil region" evidence="1">
    <location>
        <begin position="80"/>
        <end position="107"/>
    </location>
</feature>
<dbReference type="AlphaFoldDB" id="A0A8H3HCR5"/>
<evidence type="ECO:0000313" key="2">
    <source>
        <dbReference type="EMBL" id="CAE6497048.1"/>
    </source>
</evidence>
<comment type="caution">
    <text evidence="2">The sequence shown here is derived from an EMBL/GenBank/DDBJ whole genome shotgun (WGS) entry which is preliminary data.</text>
</comment>
<protein>
    <submittedName>
        <fullName evidence="2">Uncharacterized protein</fullName>
    </submittedName>
</protein>
<gene>
    <name evidence="2" type="ORF">RDB_LOCUS148323</name>
</gene>
<name>A0A8H3HCR5_9AGAM</name>